<reference evidence="1" key="2">
    <citation type="submission" date="2022-01" db="EMBL/GenBank/DDBJ databases">
        <authorList>
            <person name="Yamashiro T."/>
            <person name="Shiraishi A."/>
            <person name="Satake H."/>
            <person name="Nakayama K."/>
        </authorList>
    </citation>
    <scope>NUCLEOTIDE SEQUENCE</scope>
</reference>
<comment type="caution">
    <text evidence="1">The sequence shown here is derived from an EMBL/GenBank/DDBJ whole genome shotgun (WGS) entry which is preliminary data.</text>
</comment>
<proteinExistence type="predicted"/>
<accession>A0ABQ5HXW3</accession>
<dbReference type="EMBL" id="BQNB010020130">
    <property type="protein sequence ID" value="GJT92658.1"/>
    <property type="molecule type" value="Genomic_DNA"/>
</dbReference>
<sequence length="338" mass="37627">MGKPLSPDHVFDFPMNEPHPAYDFFAPAPLPEYADNLNNNNGWLAADDYLLGELAAMVNEQMVVPAVEEVVEPVVEEEEEQMEASDGVCVWRMVWEVNEDWLMAPTTPPPVLAVPPPSVYEVGGPSTAVDEGPSFPQVALRLPMPPSVIEDLSTRLDNLEYRHRQFVQRVVQGSDAEITVGVTIREIGPRVLAVEGQMQVESGQQTSTQRDETVTGLTQQVQALQADVQQRDTQIPAATYYCYRDEQQGEHADAVHLGIGETDCSLREKTTKTQLRWLVTRLKVRNGEDFSYCRRMLPLTYQPMAVKKTSFPEIECGGSIDISIPDVVKDQGEALNDA</sequence>
<name>A0ABQ5HXW3_9ASTR</name>
<keyword evidence="2" id="KW-1185">Reference proteome</keyword>
<evidence type="ECO:0000313" key="1">
    <source>
        <dbReference type="EMBL" id="GJT92658.1"/>
    </source>
</evidence>
<gene>
    <name evidence="1" type="ORF">Tco_1081503</name>
</gene>
<dbReference type="Proteomes" id="UP001151760">
    <property type="component" value="Unassembled WGS sequence"/>
</dbReference>
<organism evidence="1 2">
    <name type="scientific">Tanacetum coccineum</name>
    <dbReference type="NCBI Taxonomy" id="301880"/>
    <lineage>
        <taxon>Eukaryota</taxon>
        <taxon>Viridiplantae</taxon>
        <taxon>Streptophyta</taxon>
        <taxon>Embryophyta</taxon>
        <taxon>Tracheophyta</taxon>
        <taxon>Spermatophyta</taxon>
        <taxon>Magnoliopsida</taxon>
        <taxon>eudicotyledons</taxon>
        <taxon>Gunneridae</taxon>
        <taxon>Pentapetalae</taxon>
        <taxon>asterids</taxon>
        <taxon>campanulids</taxon>
        <taxon>Asterales</taxon>
        <taxon>Asteraceae</taxon>
        <taxon>Asteroideae</taxon>
        <taxon>Anthemideae</taxon>
        <taxon>Anthemidinae</taxon>
        <taxon>Tanacetum</taxon>
    </lineage>
</organism>
<evidence type="ECO:0000313" key="2">
    <source>
        <dbReference type="Proteomes" id="UP001151760"/>
    </source>
</evidence>
<protein>
    <submittedName>
        <fullName evidence="1">Uncharacterized protein</fullName>
    </submittedName>
</protein>
<reference evidence="1" key="1">
    <citation type="journal article" date="2022" name="Int. J. Mol. Sci.">
        <title>Draft Genome of Tanacetum Coccineum: Genomic Comparison of Closely Related Tanacetum-Family Plants.</title>
        <authorList>
            <person name="Yamashiro T."/>
            <person name="Shiraishi A."/>
            <person name="Nakayama K."/>
            <person name="Satake H."/>
        </authorList>
    </citation>
    <scope>NUCLEOTIDE SEQUENCE</scope>
</reference>